<protein>
    <submittedName>
        <fullName evidence="4">Uncharacterized protein</fullName>
    </submittedName>
</protein>
<dbReference type="EMBL" id="JADBGQ010000003">
    <property type="protein sequence ID" value="KAG5406854.1"/>
    <property type="molecule type" value="Genomic_DNA"/>
</dbReference>
<keyword evidence="1" id="KW-0175">Coiled coil</keyword>
<evidence type="ECO:0000256" key="2">
    <source>
        <dbReference type="SAM" id="MobiDB-lite"/>
    </source>
</evidence>
<evidence type="ECO:0000313" key="4">
    <source>
        <dbReference type="EMBL" id="KAG5406854.1"/>
    </source>
</evidence>
<keyword evidence="3" id="KW-0472">Membrane</keyword>
<organism evidence="4 5">
    <name type="scientific">Brassica rapa subsp. trilocularis</name>
    <dbReference type="NCBI Taxonomy" id="1813537"/>
    <lineage>
        <taxon>Eukaryota</taxon>
        <taxon>Viridiplantae</taxon>
        <taxon>Streptophyta</taxon>
        <taxon>Embryophyta</taxon>
        <taxon>Tracheophyta</taxon>
        <taxon>Spermatophyta</taxon>
        <taxon>Magnoliopsida</taxon>
        <taxon>eudicotyledons</taxon>
        <taxon>Gunneridae</taxon>
        <taxon>Pentapetalae</taxon>
        <taxon>rosids</taxon>
        <taxon>malvids</taxon>
        <taxon>Brassicales</taxon>
        <taxon>Brassicaceae</taxon>
        <taxon>Brassiceae</taxon>
        <taxon>Brassica</taxon>
    </lineage>
</organism>
<evidence type="ECO:0000256" key="1">
    <source>
        <dbReference type="SAM" id="Coils"/>
    </source>
</evidence>
<evidence type="ECO:0000313" key="5">
    <source>
        <dbReference type="Proteomes" id="UP000823674"/>
    </source>
</evidence>
<feature type="compositionally biased region" description="Basic and acidic residues" evidence="2">
    <location>
        <begin position="354"/>
        <end position="381"/>
    </location>
</feature>
<feature type="compositionally biased region" description="Basic and acidic residues" evidence="2">
    <location>
        <begin position="513"/>
        <end position="528"/>
    </location>
</feature>
<comment type="caution">
    <text evidence="4">The sequence shown here is derived from an EMBL/GenBank/DDBJ whole genome shotgun (WGS) entry which is preliminary data.</text>
</comment>
<keyword evidence="3" id="KW-0812">Transmembrane</keyword>
<accession>A0ABQ7N7H6</accession>
<keyword evidence="5" id="KW-1185">Reference proteome</keyword>
<sequence>MVFYTSCIYAFKLVFKSLSSLPSPFGVITGLELHWMGDGSAGTKEAENNAIWWFSRRTVLMTVPDSGATRVIVPTACGFGISYFLFLFIILRCFWEKKLDLRVGDLVFCEHIGLDLYCLLSHLDPNESLGIKIDQHREQYHDSGLCMTSRHTRRNVQGELVTFTNHELARLERTNSQQPRQTDTTMGDHANQDDLAAAMALMQQQMQQMQQTIQAQQDAAEQAALAQQEQQAQTKIDELTAKVDQLLKNNQGHVFNMEQATAEQIQNQNKRQPQSNQQAVLANGNSQPDELKSLGMMMQQLLQGQQVQAKVLNQVTTEIDTRMGNMFTELNNKYDNLAIHMRKIDVQLAQTAESVKRQQETLPGRTDKNPRTEHFAEERAEQPTSSAVTAPDKSAETPPVRVYVPKVPYPIPPRHLMDPISEEQLIGFNKMVRRLPKELAFEDALQIRPLLQFFKYCRETQEEIKVLYTKALSTPALKVLPKVDDPGKFVFPCSIAGTTFKDALCDSEKLKVVPEKEHDDKGESRLLSDEDPCTDPTKIRGNSRVKQKV</sequence>
<reference evidence="4 5" key="1">
    <citation type="submission" date="2021-03" db="EMBL/GenBank/DDBJ databases">
        <authorList>
            <person name="King G.J."/>
            <person name="Bancroft I."/>
            <person name="Baten A."/>
            <person name="Bloomfield J."/>
            <person name="Borpatragohain P."/>
            <person name="He Z."/>
            <person name="Irish N."/>
            <person name="Irwin J."/>
            <person name="Liu K."/>
            <person name="Mauleon R.P."/>
            <person name="Moore J."/>
            <person name="Morris R."/>
            <person name="Ostergaard L."/>
            <person name="Wang B."/>
            <person name="Wells R."/>
        </authorList>
    </citation>
    <scope>NUCLEOTIDE SEQUENCE [LARGE SCALE GENOMIC DNA]</scope>
    <source>
        <strain evidence="4">R-o-18</strain>
        <tissue evidence="4">Leaf</tissue>
    </source>
</reference>
<keyword evidence="3" id="KW-1133">Transmembrane helix</keyword>
<feature type="coiled-coil region" evidence="1">
    <location>
        <begin position="192"/>
        <end position="249"/>
    </location>
</feature>
<proteinExistence type="predicted"/>
<gene>
    <name evidence="4" type="primary">A03g506930.1_BraROA</name>
    <name evidence="4" type="ORF">IGI04_012973</name>
</gene>
<dbReference type="Proteomes" id="UP000823674">
    <property type="component" value="Chromosome A03"/>
</dbReference>
<feature type="region of interest" description="Disordered" evidence="2">
    <location>
        <begin position="266"/>
        <end position="288"/>
    </location>
</feature>
<name>A0ABQ7N7H6_BRACM</name>
<evidence type="ECO:0000256" key="3">
    <source>
        <dbReference type="SAM" id="Phobius"/>
    </source>
</evidence>
<feature type="region of interest" description="Disordered" evidence="2">
    <location>
        <begin position="352"/>
        <end position="397"/>
    </location>
</feature>
<feature type="region of interest" description="Disordered" evidence="2">
    <location>
        <begin position="513"/>
        <end position="549"/>
    </location>
</feature>
<feature type="transmembrane region" description="Helical" evidence="3">
    <location>
        <begin position="71"/>
        <end position="95"/>
    </location>
</feature>